<feature type="region of interest" description="Disordered" evidence="1">
    <location>
        <begin position="33"/>
        <end position="56"/>
    </location>
</feature>
<name>A0ABU7EX34_9TELE</name>
<gene>
    <name evidence="2" type="ORF">CHARACLAT_022641</name>
</gene>
<sequence>MKLVFSQLSALADGAVLLPGFGAGGSGYWLDRWSQGTEETSDKGKTKTPPGAKHRPPIAMANVIRKAVQVPWVTGKLKVNASNTGTEGDNAESSCNNRSSTKFDG</sequence>
<accession>A0ABU7EX34</accession>
<protein>
    <submittedName>
        <fullName evidence="2">Uncharacterized protein</fullName>
    </submittedName>
</protein>
<organism evidence="2 3">
    <name type="scientific">Characodon lateralis</name>
    <dbReference type="NCBI Taxonomy" id="208331"/>
    <lineage>
        <taxon>Eukaryota</taxon>
        <taxon>Metazoa</taxon>
        <taxon>Chordata</taxon>
        <taxon>Craniata</taxon>
        <taxon>Vertebrata</taxon>
        <taxon>Euteleostomi</taxon>
        <taxon>Actinopterygii</taxon>
        <taxon>Neopterygii</taxon>
        <taxon>Teleostei</taxon>
        <taxon>Neoteleostei</taxon>
        <taxon>Acanthomorphata</taxon>
        <taxon>Ovalentaria</taxon>
        <taxon>Atherinomorphae</taxon>
        <taxon>Cyprinodontiformes</taxon>
        <taxon>Goodeidae</taxon>
        <taxon>Characodon</taxon>
    </lineage>
</organism>
<feature type="region of interest" description="Disordered" evidence="1">
    <location>
        <begin position="80"/>
        <end position="105"/>
    </location>
</feature>
<evidence type="ECO:0000313" key="3">
    <source>
        <dbReference type="Proteomes" id="UP001352852"/>
    </source>
</evidence>
<evidence type="ECO:0000256" key="1">
    <source>
        <dbReference type="SAM" id="MobiDB-lite"/>
    </source>
</evidence>
<reference evidence="2 3" key="1">
    <citation type="submission" date="2021-06" db="EMBL/GenBank/DDBJ databases">
        <authorList>
            <person name="Palmer J.M."/>
        </authorList>
    </citation>
    <scope>NUCLEOTIDE SEQUENCE [LARGE SCALE GENOMIC DNA]</scope>
    <source>
        <strain evidence="2 3">CL_MEX2019</strain>
        <tissue evidence="2">Muscle</tissue>
    </source>
</reference>
<proteinExistence type="predicted"/>
<comment type="caution">
    <text evidence="2">The sequence shown here is derived from an EMBL/GenBank/DDBJ whole genome shotgun (WGS) entry which is preliminary data.</text>
</comment>
<evidence type="ECO:0000313" key="2">
    <source>
        <dbReference type="EMBL" id="MED6291346.1"/>
    </source>
</evidence>
<keyword evidence="3" id="KW-1185">Reference proteome</keyword>
<dbReference type="EMBL" id="JAHUTJ010067901">
    <property type="protein sequence ID" value="MED6291346.1"/>
    <property type="molecule type" value="Genomic_DNA"/>
</dbReference>
<dbReference type="Proteomes" id="UP001352852">
    <property type="component" value="Unassembled WGS sequence"/>
</dbReference>